<name>A0A084ILX5_SALHC</name>
<dbReference type="NCBIfam" id="TIGR03317">
    <property type="entry name" value="ygfZ_signature"/>
    <property type="match status" value="1"/>
</dbReference>
<dbReference type="RefSeq" id="WP_037336793.1">
    <property type="nucleotide sequence ID" value="NZ_APNK01000010.1"/>
</dbReference>
<dbReference type="PATRIC" id="fig|1304275.5.peg.1834"/>
<evidence type="ECO:0000313" key="2">
    <source>
        <dbReference type="Proteomes" id="UP000028302"/>
    </source>
</evidence>
<dbReference type="STRING" id="1304275.C41B8_08990"/>
<dbReference type="InterPro" id="IPR017703">
    <property type="entry name" value="YgfZ/GCV_T_CS"/>
</dbReference>
<sequence>MGDVLPDESLRLGVIRVTGPDAGDFLRAQLSNDVLRLGPDRHFLAAWCDAKGRTQLVLRVVALPDAYLLLLPQTLTEGALRRLRMFVLRLKVELTDVSAEYDIAGLHDGDDAPGVNRTEVEDDRIRLGLPGSAEYPERTLILYPTGTTPPEGAMAADSAAWQLSEIDAGVPQVTAATQGEFVPQMLNLHWLMAVDFDKGCYPGQEVIARLHYRGRLTRRVFRLAWCGAKPAAGDPVHDETGDAVGQILQAAGDAQGRALAVLKIEATAGHELRTAQGDTLKLLPLPYATDV</sequence>
<dbReference type="PANTHER" id="PTHR22602">
    <property type="entry name" value="TRANSFERASE CAF17, MITOCHONDRIAL-RELATED"/>
    <property type="match status" value="1"/>
</dbReference>
<dbReference type="AlphaFoldDB" id="A0A084ILX5"/>
<dbReference type="SUPFAM" id="SSF103025">
    <property type="entry name" value="Folate-binding domain"/>
    <property type="match status" value="1"/>
</dbReference>
<dbReference type="EMBL" id="APNK01000010">
    <property type="protein sequence ID" value="KEZ77709.1"/>
    <property type="molecule type" value="Genomic_DNA"/>
</dbReference>
<comment type="caution">
    <text evidence="1">The sequence shown here is derived from an EMBL/GenBank/DDBJ whole genome shotgun (WGS) entry which is preliminary data.</text>
</comment>
<proteinExistence type="predicted"/>
<reference evidence="1 2" key="1">
    <citation type="submission" date="2013-03" db="EMBL/GenBank/DDBJ databases">
        <title>Salinisphaera hydrothermalis C41B8 Genome Sequencing.</title>
        <authorList>
            <person name="Li C."/>
            <person name="Lai Q."/>
            <person name="Shao Z."/>
        </authorList>
    </citation>
    <scope>NUCLEOTIDE SEQUENCE [LARGE SCALE GENOMIC DNA]</scope>
    <source>
        <strain evidence="1 2">C41B8</strain>
    </source>
</reference>
<gene>
    <name evidence="1" type="ORF">C41B8_08990</name>
</gene>
<dbReference type="eggNOG" id="COG0354">
    <property type="taxonomic scope" value="Bacteria"/>
</dbReference>
<evidence type="ECO:0000313" key="1">
    <source>
        <dbReference type="EMBL" id="KEZ77709.1"/>
    </source>
</evidence>
<keyword evidence="2" id="KW-1185">Reference proteome</keyword>
<dbReference type="Proteomes" id="UP000028302">
    <property type="component" value="Unassembled WGS sequence"/>
</dbReference>
<dbReference type="Gene3D" id="3.30.70.1400">
    <property type="entry name" value="Aminomethyltransferase beta-barrel domains"/>
    <property type="match status" value="1"/>
</dbReference>
<accession>A0A084ILX5</accession>
<dbReference type="PANTHER" id="PTHR22602:SF0">
    <property type="entry name" value="TRANSFERASE CAF17, MITOCHONDRIAL-RELATED"/>
    <property type="match status" value="1"/>
</dbReference>
<dbReference type="InterPro" id="IPR045179">
    <property type="entry name" value="YgfZ/GcvT"/>
</dbReference>
<dbReference type="Gene3D" id="2.40.30.160">
    <property type="match status" value="1"/>
</dbReference>
<protein>
    <submittedName>
        <fullName evidence="1">Folate-binding protein YgfZ</fullName>
    </submittedName>
</protein>
<dbReference type="GO" id="GO:0016226">
    <property type="term" value="P:iron-sulfur cluster assembly"/>
    <property type="evidence" value="ECO:0007669"/>
    <property type="project" value="TreeGrafter"/>
</dbReference>
<organism evidence="1 2">
    <name type="scientific">Salinisphaera hydrothermalis (strain C41B8)</name>
    <dbReference type="NCBI Taxonomy" id="1304275"/>
    <lineage>
        <taxon>Bacteria</taxon>
        <taxon>Pseudomonadati</taxon>
        <taxon>Pseudomonadota</taxon>
        <taxon>Gammaproteobacteria</taxon>
        <taxon>Salinisphaerales</taxon>
        <taxon>Salinisphaeraceae</taxon>
        <taxon>Salinisphaera</taxon>
    </lineage>
</organism>